<organism evidence="2 4">
    <name type="scientific">Peptostreptococcus anaerobius</name>
    <dbReference type="NCBI Taxonomy" id="1261"/>
    <lineage>
        <taxon>Bacteria</taxon>
        <taxon>Bacillati</taxon>
        <taxon>Bacillota</taxon>
        <taxon>Clostridia</taxon>
        <taxon>Peptostreptococcales</taxon>
        <taxon>Peptostreptococcaceae</taxon>
        <taxon>Peptostreptococcus</taxon>
    </lineage>
</organism>
<protein>
    <submittedName>
        <fullName evidence="2">Uncharacterized protein</fullName>
    </submittedName>
</protein>
<name>A0A135YRM0_9FIRM</name>
<dbReference type="Proteomes" id="UP000070326">
    <property type="component" value="Unassembled WGS sequence"/>
</dbReference>
<dbReference type="RefSeq" id="WP_002846471.1">
    <property type="nucleotide sequence ID" value="NZ_CAMPYD010000003.1"/>
</dbReference>
<evidence type="ECO:0000313" key="3">
    <source>
        <dbReference type="EMBL" id="SUB61933.1"/>
    </source>
</evidence>
<dbReference type="AlphaFoldDB" id="A0A135YRM0"/>
<feature type="signal peptide" evidence="1">
    <location>
        <begin position="1"/>
        <end position="25"/>
    </location>
</feature>
<sequence>MKLKKGLCLVLSMSILMTFTIRSHAQDKEFININITTEEELFNDNDIKLSRSSSSPSVKDDNLDELTRKRDFLIRENYNVYRNKIKSGAIGYNKYFKEMLDS</sequence>
<dbReference type="GeneID" id="79842140"/>
<proteinExistence type="predicted"/>
<keyword evidence="1" id="KW-0732">Signal</keyword>
<evidence type="ECO:0000256" key="1">
    <source>
        <dbReference type="SAM" id="SignalP"/>
    </source>
</evidence>
<dbReference type="Proteomes" id="UP000255101">
    <property type="component" value="Unassembled WGS sequence"/>
</dbReference>
<gene>
    <name evidence="2" type="ORF">HMPREF3195_01109</name>
    <name evidence="3" type="ORF">NCTC11460_01925</name>
</gene>
<evidence type="ECO:0000313" key="4">
    <source>
        <dbReference type="Proteomes" id="UP000070326"/>
    </source>
</evidence>
<dbReference type="EMBL" id="UGTB01000004">
    <property type="protein sequence ID" value="SUB61933.1"/>
    <property type="molecule type" value="Genomic_DNA"/>
</dbReference>
<dbReference type="STRING" id="1261.HMPREF3195_01109"/>
<feature type="chain" id="PRO_5014530431" evidence="1">
    <location>
        <begin position="26"/>
        <end position="102"/>
    </location>
</feature>
<dbReference type="PATRIC" id="fig|1261.3.peg.80"/>
<evidence type="ECO:0000313" key="5">
    <source>
        <dbReference type="Proteomes" id="UP000255101"/>
    </source>
</evidence>
<dbReference type="EMBL" id="LSQZ01000060">
    <property type="protein sequence ID" value="KXI12048.1"/>
    <property type="molecule type" value="Genomic_DNA"/>
</dbReference>
<accession>A0A135YRM0</accession>
<evidence type="ECO:0000313" key="2">
    <source>
        <dbReference type="EMBL" id="KXI12048.1"/>
    </source>
</evidence>
<reference evidence="2 4" key="1">
    <citation type="submission" date="2016-02" db="EMBL/GenBank/DDBJ databases">
        <authorList>
            <person name="Wen L."/>
            <person name="He K."/>
            <person name="Yang H."/>
        </authorList>
    </citation>
    <scope>NUCLEOTIDE SEQUENCE [LARGE SCALE GENOMIC DNA]</scope>
    <source>
        <strain evidence="2 4">MJR8628A</strain>
    </source>
</reference>
<reference evidence="3 5" key="2">
    <citation type="submission" date="2018-06" db="EMBL/GenBank/DDBJ databases">
        <authorList>
            <consortium name="Pathogen Informatics"/>
            <person name="Doyle S."/>
        </authorList>
    </citation>
    <scope>NUCLEOTIDE SEQUENCE [LARGE SCALE GENOMIC DNA]</scope>
    <source>
        <strain evidence="3 5">NCTC11460</strain>
    </source>
</reference>